<feature type="region of interest" description="Disordered" evidence="1">
    <location>
        <begin position="100"/>
        <end position="143"/>
    </location>
</feature>
<feature type="compositionally biased region" description="Pro residues" evidence="1">
    <location>
        <begin position="129"/>
        <end position="143"/>
    </location>
</feature>
<keyword evidence="3" id="KW-1185">Reference proteome</keyword>
<proteinExistence type="predicted"/>
<evidence type="ECO:0000256" key="1">
    <source>
        <dbReference type="SAM" id="MobiDB-lite"/>
    </source>
</evidence>
<feature type="region of interest" description="Disordered" evidence="1">
    <location>
        <begin position="231"/>
        <end position="253"/>
    </location>
</feature>
<feature type="compositionally biased region" description="Acidic residues" evidence="1">
    <location>
        <begin position="100"/>
        <end position="122"/>
    </location>
</feature>
<feature type="compositionally biased region" description="Basic and acidic residues" evidence="1">
    <location>
        <begin position="231"/>
        <end position="250"/>
    </location>
</feature>
<reference evidence="2 3" key="1">
    <citation type="submission" date="2019-02" db="EMBL/GenBank/DDBJ databases">
        <title>Deep-cultivation of Planctomycetes and their phenomic and genomic characterization uncovers novel biology.</title>
        <authorList>
            <person name="Wiegand S."/>
            <person name="Jogler M."/>
            <person name="Boedeker C."/>
            <person name="Pinto D."/>
            <person name="Vollmers J."/>
            <person name="Rivas-Marin E."/>
            <person name="Kohn T."/>
            <person name="Peeters S.H."/>
            <person name="Heuer A."/>
            <person name="Rast P."/>
            <person name="Oberbeckmann S."/>
            <person name="Bunk B."/>
            <person name="Jeske O."/>
            <person name="Meyerdierks A."/>
            <person name="Storesund J.E."/>
            <person name="Kallscheuer N."/>
            <person name="Luecker S."/>
            <person name="Lage O.M."/>
            <person name="Pohl T."/>
            <person name="Merkel B.J."/>
            <person name="Hornburger P."/>
            <person name="Mueller R.-W."/>
            <person name="Bruemmer F."/>
            <person name="Labrenz M."/>
            <person name="Spormann A.M."/>
            <person name="Op Den Camp H."/>
            <person name="Overmann J."/>
            <person name="Amann R."/>
            <person name="Jetten M.S.M."/>
            <person name="Mascher T."/>
            <person name="Medema M.H."/>
            <person name="Devos D.P."/>
            <person name="Kaster A.-K."/>
            <person name="Ovreas L."/>
            <person name="Rohde M."/>
            <person name="Galperin M.Y."/>
            <person name="Jogler C."/>
        </authorList>
    </citation>
    <scope>NUCLEOTIDE SEQUENCE [LARGE SCALE GENOMIC DNA]</scope>
    <source>
        <strain evidence="2 3">Q31b</strain>
    </source>
</reference>
<dbReference type="AlphaFoldDB" id="A0A5C6DB28"/>
<gene>
    <name evidence="2" type="ORF">Q31b_58340</name>
</gene>
<protein>
    <submittedName>
        <fullName evidence="2">Uncharacterized protein</fullName>
    </submittedName>
</protein>
<comment type="caution">
    <text evidence="2">The sequence shown here is derived from an EMBL/GenBank/DDBJ whole genome shotgun (WGS) entry which is preliminary data.</text>
</comment>
<accession>A0A5C6DB28</accession>
<dbReference type="EMBL" id="SJPY01000020">
    <property type="protein sequence ID" value="TWU32446.1"/>
    <property type="molecule type" value="Genomic_DNA"/>
</dbReference>
<name>A0A5C6DB28_9BACT</name>
<evidence type="ECO:0000313" key="2">
    <source>
        <dbReference type="EMBL" id="TWU32446.1"/>
    </source>
</evidence>
<organism evidence="2 3">
    <name type="scientific">Novipirellula aureliae</name>
    <dbReference type="NCBI Taxonomy" id="2527966"/>
    <lineage>
        <taxon>Bacteria</taxon>
        <taxon>Pseudomonadati</taxon>
        <taxon>Planctomycetota</taxon>
        <taxon>Planctomycetia</taxon>
        <taxon>Pirellulales</taxon>
        <taxon>Pirellulaceae</taxon>
        <taxon>Novipirellula</taxon>
    </lineage>
</organism>
<dbReference type="Proteomes" id="UP000315471">
    <property type="component" value="Unassembled WGS sequence"/>
</dbReference>
<evidence type="ECO:0000313" key="3">
    <source>
        <dbReference type="Proteomes" id="UP000315471"/>
    </source>
</evidence>
<sequence length="266" mass="30350">MYDVKTATTIRRRVLKNRTRAPARCSGVNPRRTCLENHVKRANKPRCIYDSCRRLESCSRDPIGFRGSPWNLFEYVGGNPLARRDPSGRAIIDPFEELDREDPFEELDREDPFEEQDREDANDTIRPLRPGPEPVIPPTPAPPPGTSMICQAGAACGLGLCGAVTADLYIPEGSDLVPQKWVCAGVAIVVGRCLIYATGANDSERQRLLDEYFDRIRRIQEAEIAHEQWQRQKEEYEEWERERARGRDRVDEDDFGDFIDDILSGE</sequence>